<gene>
    <name evidence="1" type="ORF">Ctaglu_21380</name>
</gene>
<dbReference type="InterPro" id="IPR007815">
    <property type="entry name" value="Emycin_Estase"/>
</dbReference>
<dbReference type="Proteomes" id="UP000287872">
    <property type="component" value="Unassembled WGS sequence"/>
</dbReference>
<dbReference type="OrthoDB" id="9810066at2"/>
<accession>A0A401ULW3</accession>
<name>A0A401ULW3_9CLOT</name>
<evidence type="ECO:0000313" key="2">
    <source>
        <dbReference type="Proteomes" id="UP000287872"/>
    </source>
</evidence>
<dbReference type="RefSeq" id="WP_125001270.1">
    <property type="nucleotide sequence ID" value="NZ_BHYK01000010.1"/>
</dbReference>
<dbReference type="Gene3D" id="1.20.1440.30">
    <property type="entry name" value="Biosynthetic Protein domain"/>
    <property type="match status" value="1"/>
</dbReference>
<dbReference type="PANTHER" id="PTHR31299:SF0">
    <property type="entry name" value="ESTERASE, PUTATIVE (AFU_ORTHOLOGUE AFUA_1G05850)-RELATED"/>
    <property type="match status" value="1"/>
</dbReference>
<dbReference type="Gene3D" id="3.40.1660.10">
    <property type="entry name" value="EreA-like (biosynthetic domain)"/>
    <property type="match status" value="1"/>
</dbReference>
<proteinExistence type="predicted"/>
<dbReference type="EMBL" id="BHYK01000010">
    <property type="protein sequence ID" value="GCD10515.1"/>
    <property type="molecule type" value="Genomic_DNA"/>
</dbReference>
<dbReference type="PANTHER" id="PTHR31299">
    <property type="entry name" value="ESTERASE, PUTATIVE (AFU_ORTHOLOGUE AFUA_1G05850)-RELATED"/>
    <property type="match status" value="1"/>
</dbReference>
<protein>
    <submittedName>
        <fullName evidence="1">Erythromycin esterase</fullName>
    </submittedName>
</protein>
<keyword evidence="2" id="KW-1185">Reference proteome</keyword>
<reference evidence="1 2" key="1">
    <citation type="submission" date="2018-11" db="EMBL/GenBank/DDBJ databases">
        <title>Genome sequencing and assembly of Clostridium tagluense strain A121.</title>
        <authorList>
            <person name="Murakami T."/>
            <person name="Segawa T."/>
            <person name="Shcherbakova V.A."/>
            <person name="Mori H."/>
            <person name="Yoshimura Y."/>
        </authorList>
    </citation>
    <scope>NUCLEOTIDE SEQUENCE [LARGE SCALE GENOMIC DNA]</scope>
    <source>
        <strain evidence="1 2">A121</strain>
    </source>
</reference>
<dbReference type="InterPro" id="IPR052036">
    <property type="entry name" value="Hydrolase/PRTase-associated"/>
</dbReference>
<dbReference type="Gene3D" id="3.30.1870.10">
    <property type="entry name" value="EreA-like, domain 2"/>
    <property type="match status" value="1"/>
</dbReference>
<sequence>MEENKSKTNNNPKLKNNIKIVNAIRDNLIKIKTSTNIDYDLDFNLLNKYIKDKELIGLGEATHGTKEFQNIRTSIISHLVEKIGFRTIVLEESYAYCLRINSYILDGEGTAEEAVSEGLCFPWVFKTQETVALVKWMREYNIKADENSRVRFYGMDIQGSEKTIEVIDFYIRKMNFENYNMIKVDLDFCNEKVNKTKYKSLKEKISKIEEYFRNNKNNFIKNSSKREYSEVYHCIEVYRGWIECARETTFNIRDKFMYENTKWIIENEKKYNEGKVIIIGHNDHISKGISTNMGEDRQLGYWLHNEYKEKYYNIGFEFSRGLFYSKDINSYELKVFEVDKTIKKDLAARLFEETGISMFYLDLNTSSNESLSLKNFITKTNRYNSIGAIYDDKADDWGIDDIILGEMYDAILYMKDSNNTSLLK</sequence>
<organism evidence="1 2">
    <name type="scientific">Clostridium tagluense</name>
    <dbReference type="NCBI Taxonomy" id="360422"/>
    <lineage>
        <taxon>Bacteria</taxon>
        <taxon>Bacillati</taxon>
        <taxon>Bacillota</taxon>
        <taxon>Clostridia</taxon>
        <taxon>Eubacteriales</taxon>
        <taxon>Clostridiaceae</taxon>
        <taxon>Clostridium</taxon>
    </lineage>
</organism>
<dbReference type="Pfam" id="PF05139">
    <property type="entry name" value="Erythro_esteras"/>
    <property type="match status" value="1"/>
</dbReference>
<comment type="caution">
    <text evidence="1">The sequence shown here is derived from an EMBL/GenBank/DDBJ whole genome shotgun (WGS) entry which is preliminary data.</text>
</comment>
<evidence type="ECO:0000313" key="1">
    <source>
        <dbReference type="EMBL" id="GCD10515.1"/>
    </source>
</evidence>
<dbReference type="AlphaFoldDB" id="A0A401ULW3"/>
<dbReference type="GO" id="GO:0046677">
    <property type="term" value="P:response to antibiotic"/>
    <property type="evidence" value="ECO:0007669"/>
    <property type="project" value="InterPro"/>
</dbReference>
<dbReference type="SUPFAM" id="SSF159501">
    <property type="entry name" value="EreA/ChaN-like"/>
    <property type="match status" value="1"/>
</dbReference>
<dbReference type="CDD" id="cd14728">
    <property type="entry name" value="Ere-like"/>
    <property type="match status" value="1"/>
</dbReference>